<keyword evidence="1" id="KW-0560">Oxidoreductase</keyword>
<dbReference type="InterPro" id="IPR036291">
    <property type="entry name" value="NAD(P)-bd_dom_sf"/>
</dbReference>
<evidence type="ECO:0000256" key="1">
    <source>
        <dbReference type="ARBA" id="ARBA00023002"/>
    </source>
</evidence>
<sequence length="351" mass="38407">MKISKWVVREHVKGTPDVSRVYERVDEDIAVDLAPHQMLLRTRYVSVDPYLQGITLDTPIGAHMGADTIMEVLEAGPEAPFREGELVQGYGGWRSHLVSDGKPELWATGTFPMVFPAYRRLRPEWYDEGLPLSTALGAMGGPGMTAWGTLGKFLDVRPGQTLVISGASGAVGALAGQLARRAGARVVGTTSSPVKRDYLRGLGFDEVILYRHGDSPESIRAALKTAAPDGVDRYFDNLGGAVTDAVFSMLTVDSRVAVCWQWATQVGGEAIGPRLFPYIMFPRTTIRGIFSIEWFTDANWQALHEELGGSIRRAEVVSDQTVYEGFDAIPQAYQSLYGAREANRGKVLVEL</sequence>
<dbReference type="InterPro" id="IPR045010">
    <property type="entry name" value="MDR_fam"/>
</dbReference>
<dbReference type="PANTHER" id="PTHR43205">
    <property type="entry name" value="PROSTAGLANDIN REDUCTASE"/>
    <property type="match status" value="1"/>
</dbReference>
<feature type="domain" description="Enoyl reductase (ER)" evidence="2">
    <location>
        <begin position="14"/>
        <end position="349"/>
    </location>
</feature>
<dbReference type="Proteomes" id="UP001183607">
    <property type="component" value="Unassembled WGS sequence"/>
</dbReference>
<dbReference type="SMART" id="SM00829">
    <property type="entry name" value="PKS_ER"/>
    <property type="match status" value="1"/>
</dbReference>
<evidence type="ECO:0000259" key="2">
    <source>
        <dbReference type="SMART" id="SM00829"/>
    </source>
</evidence>
<dbReference type="InterPro" id="IPR013149">
    <property type="entry name" value="ADH-like_C"/>
</dbReference>
<dbReference type="AlphaFoldDB" id="A0ABD5E8U7"/>
<dbReference type="InterPro" id="IPR020843">
    <property type="entry name" value="ER"/>
</dbReference>
<dbReference type="Gene3D" id="3.90.180.10">
    <property type="entry name" value="Medium-chain alcohol dehydrogenases, catalytic domain"/>
    <property type="match status" value="1"/>
</dbReference>
<evidence type="ECO:0000313" key="3">
    <source>
        <dbReference type="EMBL" id="MDT0417503.1"/>
    </source>
</evidence>
<protein>
    <submittedName>
        <fullName evidence="3">NADP-dependent oxidoreductase</fullName>
    </submittedName>
</protein>
<name>A0ABD5E8U7_9ACTN</name>
<dbReference type="Pfam" id="PF16884">
    <property type="entry name" value="ADH_N_2"/>
    <property type="match status" value="1"/>
</dbReference>
<dbReference type="PANTHER" id="PTHR43205:SF7">
    <property type="entry name" value="PROSTAGLANDIN REDUCTASE 1"/>
    <property type="match status" value="1"/>
</dbReference>
<proteinExistence type="predicted"/>
<dbReference type="RefSeq" id="WP_093853734.1">
    <property type="nucleotide sequence ID" value="NZ_JAVRER010000028.1"/>
</dbReference>
<organism evidence="3 4">
    <name type="scientific">Streptomyces evansiae</name>
    <dbReference type="NCBI Taxonomy" id="3075535"/>
    <lineage>
        <taxon>Bacteria</taxon>
        <taxon>Bacillati</taxon>
        <taxon>Actinomycetota</taxon>
        <taxon>Actinomycetes</taxon>
        <taxon>Kitasatosporales</taxon>
        <taxon>Streptomycetaceae</taxon>
        <taxon>Streptomyces</taxon>
    </lineage>
</organism>
<dbReference type="SUPFAM" id="SSF50129">
    <property type="entry name" value="GroES-like"/>
    <property type="match status" value="1"/>
</dbReference>
<dbReference type="CDD" id="cd05288">
    <property type="entry name" value="PGDH"/>
    <property type="match status" value="1"/>
</dbReference>
<evidence type="ECO:0000313" key="4">
    <source>
        <dbReference type="Proteomes" id="UP001183607"/>
    </source>
</evidence>
<gene>
    <name evidence="3" type="ORF">RM574_18630</name>
</gene>
<accession>A0ABD5E8U7</accession>
<dbReference type="InterPro" id="IPR011032">
    <property type="entry name" value="GroES-like_sf"/>
</dbReference>
<dbReference type="InterPro" id="IPR041694">
    <property type="entry name" value="ADH_N_2"/>
</dbReference>
<reference evidence="4" key="1">
    <citation type="submission" date="2023-07" db="EMBL/GenBank/DDBJ databases">
        <title>30 novel species of actinomycetes from the DSMZ collection.</title>
        <authorList>
            <person name="Nouioui I."/>
        </authorList>
    </citation>
    <scope>NUCLEOTIDE SEQUENCE [LARGE SCALE GENOMIC DNA]</scope>
    <source>
        <strain evidence="4">DSM 41982</strain>
    </source>
</reference>
<dbReference type="GO" id="GO:0016491">
    <property type="term" value="F:oxidoreductase activity"/>
    <property type="evidence" value="ECO:0007669"/>
    <property type="project" value="UniProtKB-KW"/>
</dbReference>
<dbReference type="SUPFAM" id="SSF51735">
    <property type="entry name" value="NAD(P)-binding Rossmann-fold domains"/>
    <property type="match status" value="1"/>
</dbReference>
<dbReference type="Pfam" id="PF00107">
    <property type="entry name" value="ADH_zinc_N"/>
    <property type="match status" value="1"/>
</dbReference>
<dbReference type="EMBL" id="JAVRER010000028">
    <property type="protein sequence ID" value="MDT0417503.1"/>
    <property type="molecule type" value="Genomic_DNA"/>
</dbReference>
<comment type="caution">
    <text evidence="3">The sequence shown here is derived from an EMBL/GenBank/DDBJ whole genome shotgun (WGS) entry which is preliminary data.</text>
</comment>
<dbReference type="Gene3D" id="3.40.50.720">
    <property type="entry name" value="NAD(P)-binding Rossmann-like Domain"/>
    <property type="match status" value="1"/>
</dbReference>